<dbReference type="AlphaFoldDB" id="A0A8J3DLI6"/>
<reference evidence="2" key="2">
    <citation type="submission" date="2020-09" db="EMBL/GenBank/DDBJ databases">
        <authorList>
            <person name="Sun Q."/>
            <person name="Kim S."/>
        </authorList>
    </citation>
    <scope>NUCLEOTIDE SEQUENCE</scope>
    <source>
        <strain evidence="2">KCTC 12870</strain>
    </source>
</reference>
<protein>
    <recommendedName>
        <fullName evidence="4">Zinc ribbon domain-containing protein</fullName>
    </recommendedName>
</protein>
<keyword evidence="1" id="KW-1133">Transmembrane helix</keyword>
<evidence type="ECO:0000313" key="3">
    <source>
        <dbReference type="Proteomes" id="UP000642829"/>
    </source>
</evidence>
<gene>
    <name evidence="2" type="ORF">GCM10007047_26190</name>
</gene>
<keyword evidence="1" id="KW-0472">Membrane</keyword>
<feature type="transmembrane region" description="Helical" evidence="1">
    <location>
        <begin position="75"/>
        <end position="94"/>
    </location>
</feature>
<evidence type="ECO:0000256" key="1">
    <source>
        <dbReference type="SAM" id="Phobius"/>
    </source>
</evidence>
<dbReference type="RefSeq" id="WP_189515945.1">
    <property type="nucleotide sequence ID" value="NZ_BMXG01000018.1"/>
</dbReference>
<keyword evidence="1" id="KW-0812">Transmembrane</keyword>
<proteinExistence type="predicted"/>
<dbReference type="Proteomes" id="UP000642829">
    <property type="component" value="Unassembled WGS sequence"/>
</dbReference>
<reference evidence="2" key="1">
    <citation type="journal article" date="2014" name="Int. J. Syst. Evol. Microbiol.">
        <title>Complete genome sequence of Corynebacterium casei LMG S-19264T (=DSM 44701T), isolated from a smear-ripened cheese.</title>
        <authorList>
            <consortium name="US DOE Joint Genome Institute (JGI-PGF)"/>
            <person name="Walter F."/>
            <person name="Albersmeier A."/>
            <person name="Kalinowski J."/>
            <person name="Ruckert C."/>
        </authorList>
    </citation>
    <scope>NUCLEOTIDE SEQUENCE</scope>
    <source>
        <strain evidence="2">KCTC 12870</strain>
    </source>
</reference>
<organism evidence="2 3">
    <name type="scientific">Cerasicoccus arenae</name>
    <dbReference type="NCBI Taxonomy" id="424488"/>
    <lineage>
        <taxon>Bacteria</taxon>
        <taxon>Pseudomonadati</taxon>
        <taxon>Verrucomicrobiota</taxon>
        <taxon>Opitutia</taxon>
        <taxon>Puniceicoccales</taxon>
        <taxon>Cerasicoccaceae</taxon>
        <taxon>Cerasicoccus</taxon>
    </lineage>
</organism>
<sequence length="95" mass="10455">MSNDFECPICGAMVKANTLACPECGADERTGLYRSNDSSGAIYDGLDLPDDDTFNYDEFAEREFGTPRPKSAKDYTVAVIAVLMIVVIFAVFVLW</sequence>
<evidence type="ECO:0000313" key="2">
    <source>
        <dbReference type="EMBL" id="GHC07771.1"/>
    </source>
</evidence>
<name>A0A8J3DLI6_9BACT</name>
<comment type="caution">
    <text evidence="2">The sequence shown here is derived from an EMBL/GenBank/DDBJ whole genome shotgun (WGS) entry which is preliminary data.</text>
</comment>
<accession>A0A8J3DLI6</accession>
<evidence type="ECO:0008006" key="4">
    <source>
        <dbReference type="Google" id="ProtNLM"/>
    </source>
</evidence>
<dbReference type="EMBL" id="BMXG01000018">
    <property type="protein sequence ID" value="GHC07771.1"/>
    <property type="molecule type" value="Genomic_DNA"/>
</dbReference>
<keyword evidence="3" id="KW-1185">Reference proteome</keyword>